<organism evidence="3 4">
    <name type="scientific">Alicyclobacillus fodiniaquatilis</name>
    <dbReference type="NCBI Taxonomy" id="1661150"/>
    <lineage>
        <taxon>Bacteria</taxon>
        <taxon>Bacillati</taxon>
        <taxon>Bacillota</taxon>
        <taxon>Bacilli</taxon>
        <taxon>Bacillales</taxon>
        <taxon>Alicyclobacillaceae</taxon>
        <taxon>Alicyclobacillus</taxon>
    </lineage>
</organism>
<protein>
    <submittedName>
        <fullName evidence="3">Cytochrome c biogenesis protein CcsA</fullName>
    </submittedName>
</protein>
<feature type="transmembrane region" description="Helical" evidence="1">
    <location>
        <begin position="135"/>
        <end position="157"/>
    </location>
</feature>
<dbReference type="InterPro" id="IPR002541">
    <property type="entry name" value="Cyt_c_assembly"/>
</dbReference>
<gene>
    <name evidence="3" type="primary">ccsA</name>
    <name evidence="3" type="ORF">ACFSB2_09730</name>
</gene>
<feature type="domain" description="Cytochrome c assembly protein" evidence="2">
    <location>
        <begin position="74"/>
        <end position="266"/>
    </location>
</feature>
<name>A0ABW4JFA4_9BACL</name>
<keyword evidence="1" id="KW-1133">Transmembrane helix</keyword>
<dbReference type="InterPro" id="IPR052372">
    <property type="entry name" value="YpjD/HemX"/>
</dbReference>
<dbReference type="RefSeq" id="WP_377942843.1">
    <property type="nucleotide sequence ID" value="NZ_JBHUCX010000024.1"/>
</dbReference>
<evidence type="ECO:0000259" key="2">
    <source>
        <dbReference type="Pfam" id="PF01578"/>
    </source>
</evidence>
<evidence type="ECO:0000313" key="3">
    <source>
        <dbReference type="EMBL" id="MFD1674972.1"/>
    </source>
</evidence>
<accession>A0ABW4JFA4</accession>
<sequence length="275" mass="31820">MHFGWTRWLYDWTVIAYAGSLTLFFSDVLQPSSRRSVNRMALLLLFVAFLTVTGLLLARFQMMHMFPAYTRSDLLLLIAWILLITTLVLDTFFRIGLVLFFTNVVGFFIFLLAGYQPGGQSAEWFPKQDLLLLHVLLAIFSETAFAFSFAFAVMHILQHNNLTHKRWNRWFLLLPSLARLDNLCFVLTSIGFFLLFAAMAVGFVWGKLVLHEWVVFSEKTIVTVLTWLMYGVYLFLRVRDKSGSRNMMIYQVICFAATLFNLLFVSDVTPTHDAF</sequence>
<feature type="transmembrane region" description="Helical" evidence="1">
    <location>
        <begin position="74"/>
        <end position="92"/>
    </location>
</feature>
<keyword evidence="4" id="KW-1185">Reference proteome</keyword>
<keyword evidence="1" id="KW-0812">Transmembrane</keyword>
<dbReference type="PANTHER" id="PTHR38034:SF1">
    <property type="entry name" value="INNER MEMBRANE PROTEIN YPJD"/>
    <property type="match status" value="1"/>
</dbReference>
<dbReference type="EMBL" id="JBHUCX010000024">
    <property type="protein sequence ID" value="MFD1674972.1"/>
    <property type="molecule type" value="Genomic_DNA"/>
</dbReference>
<dbReference type="Pfam" id="PF01578">
    <property type="entry name" value="Cytochrom_C_asm"/>
    <property type="match status" value="1"/>
</dbReference>
<feature type="transmembrane region" description="Helical" evidence="1">
    <location>
        <begin position="220"/>
        <end position="236"/>
    </location>
</feature>
<evidence type="ECO:0000313" key="4">
    <source>
        <dbReference type="Proteomes" id="UP001597079"/>
    </source>
</evidence>
<dbReference type="Proteomes" id="UP001597079">
    <property type="component" value="Unassembled WGS sequence"/>
</dbReference>
<reference evidence="4" key="1">
    <citation type="journal article" date="2019" name="Int. J. Syst. Evol. Microbiol.">
        <title>The Global Catalogue of Microorganisms (GCM) 10K type strain sequencing project: providing services to taxonomists for standard genome sequencing and annotation.</title>
        <authorList>
            <consortium name="The Broad Institute Genomics Platform"/>
            <consortium name="The Broad Institute Genome Sequencing Center for Infectious Disease"/>
            <person name="Wu L."/>
            <person name="Ma J."/>
        </authorList>
    </citation>
    <scope>NUCLEOTIDE SEQUENCE [LARGE SCALE GENOMIC DNA]</scope>
    <source>
        <strain evidence="4">CGMCC 1.12286</strain>
    </source>
</reference>
<keyword evidence="1" id="KW-0472">Membrane</keyword>
<dbReference type="PANTHER" id="PTHR38034">
    <property type="entry name" value="INNER MEMBRANE PROTEIN YPJD"/>
    <property type="match status" value="1"/>
</dbReference>
<feature type="transmembrane region" description="Helical" evidence="1">
    <location>
        <begin position="248"/>
        <end position="266"/>
    </location>
</feature>
<proteinExistence type="predicted"/>
<feature type="transmembrane region" description="Helical" evidence="1">
    <location>
        <begin position="41"/>
        <end position="62"/>
    </location>
</feature>
<evidence type="ECO:0000256" key="1">
    <source>
        <dbReference type="SAM" id="Phobius"/>
    </source>
</evidence>
<feature type="transmembrane region" description="Helical" evidence="1">
    <location>
        <begin position="12"/>
        <end position="29"/>
    </location>
</feature>
<comment type="caution">
    <text evidence="3">The sequence shown here is derived from an EMBL/GenBank/DDBJ whole genome shotgun (WGS) entry which is preliminary data.</text>
</comment>
<feature type="transmembrane region" description="Helical" evidence="1">
    <location>
        <begin position="183"/>
        <end position="205"/>
    </location>
</feature>
<feature type="transmembrane region" description="Helical" evidence="1">
    <location>
        <begin position="97"/>
        <end position="115"/>
    </location>
</feature>